<reference evidence="1 2" key="1">
    <citation type="journal article" date="2020" name="Cell">
        <title>Large-Scale Comparative Analyses of Tick Genomes Elucidate Their Genetic Diversity and Vector Capacities.</title>
        <authorList>
            <consortium name="Tick Genome and Microbiome Consortium (TIGMIC)"/>
            <person name="Jia N."/>
            <person name="Wang J."/>
            <person name="Shi W."/>
            <person name="Du L."/>
            <person name="Sun Y."/>
            <person name="Zhan W."/>
            <person name="Jiang J.F."/>
            <person name="Wang Q."/>
            <person name="Zhang B."/>
            <person name="Ji P."/>
            <person name="Bell-Sakyi L."/>
            <person name="Cui X.M."/>
            <person name="Yuan T.T."/>
            <person name="Jiang B.G."/>
            <person name="Yang W.F."/>
            <person name="Lam T.T."/>
            <person name="Chang Q.C."/>
            <person name="Ding S.J."/>
            <person name="Wang X.J."/>
            <person name="Zhu J.G."/>
            <person name="Ruan X.D."/>
            <person name="Zhao L."/>
            <person name="Wei J.T."/>
            <person name="Ye R.Z."/>
            <person name="Que T.C."/>
            <person name="Du C.H."/>
            <person name="Zhou Y.H."/>
            <person name="Cheng J.X."/>
            <person name="Dai P.F."/>
            <person name="Guo W.B."/>
            <person name="Han X.H."/>
            <person name="Huang E.J."/>
            <person name="Li L.F."/>
            <person name="Wei W."/>
            <person name="Gao Y.C."/>
            <person name="Liu J.Z."/>
            <person name="Shao H.Z."/>
            <person name="Wang X."/>
            <person name="Wang C.C."/>
            <person name="Yang T.C."/>
            <person name="Huo Q.B."/>
            <person name="Li W."/>
            <person name="Chen H.Y."/>
            <person name="Chen S.E."/>
            <person name="Zhou L.G."/>
            <person name="Ni X.B."/>
            <person name="Tian J.H."/>
            <person name="Sheng Y."/>
            <person name="Liu T."/>
            <person name="Pan Y.S."/>
            <person name="Xia L.Y."/>
            <person name="Li J."/>
            <person name="Zhao F."/>
            <person name="Cao W.C."/>
        </authorList>
    </citation>
    <scope>NUCLEOTIDE SEQUENCE [LARGE SCALE GENOMIC DNA]</scope>
    <source>
        <strain evidence="1">Iper-2018</strain>
    </source>
</reference>
<evidence type="ECO:0000313" key="2">
    <source>
        <dbReference type="Proteomes" id="UP000805193"/>
    </source>
</evidence>
<gene>
    <name evidence="1" type="ORF">HPB47_015427</name>
</gene>
<dbReference type="Proteomes" id="UP000805193">
    <property type="component" value="Unassembled WGS sequence"/>
</dbReference>
<protein>
    <submittedName>
        <fullName evidence="1">Uncharacterized protein</fullName>
    </submittedName>
</protein>
<sequence>RKEQDEERPASRTHEQELAEQNQGAAASTTNDFSCFYLDEELPDLGIESSSKTTAPTEEATISGRRIITPSHFIKCLRELEQHECVQDRHGRFIFDHERRVGLWSEFVYICNECGAQRTVSTDPVPEPTSITTLQKKLGVNDAAVWAFM</sequence>
<dbReference type="EMBL" id="JABSTQ010004025">
    <property type="protein sequence ID" value="KAG0442972.1"/>
    <property type="molecule type" value="Genomic_DNA"/>
</dbReference>
<name>A0AC60QTI4_IXOPE</name>
<evidence type="ECO:0000313" key="1">
    <source>
        <dbReference type="EMBL" id="KAG0442972.1"/>
    </source>
</evidence>
<comment type="caution">
    <text evidence="1">The sequence shown here is derived from an EMBL/GenBank/DDBJ whole genome shotgun (WGS) entry which is preliminary data.</text>
</comment>
<feature type="non-terminal residue" evidence="1">
    <location>
        <position position="1"/>
    </location>
</feature>
<proteinExistence type="predicted"/>
<keyword evidence="2" id="KW-1185">Reference proteome</keyword>
<organism evidence="1 2">
    <name type="scientific">Ixodes persulcatus</name>
    <name type="common">Taiga tick</name>
    <dbReference type="NCBI Taxonomy" id="34615"/>
    <lineage>
        <taxon>Eukaryota</taxon>
        <taxon>Metazoa</taxon>
        <taxon>Ecdysozoa</taxon>
        <taxon>Arthropoda</taxon>
        <taxon>Chelicerata</taxon>
        <taxon>Arachnida</taxon>
        <taxon>Acari</taxon>
        <taxon>Parasitiformes</taxon>
        <taxon>Ixodida</taxon>
        <taxon>Ixodoidea</taxon>
        <taxon>Ixodidae</taxon>
        <taxon>Ixodinae</taxon>
        <taxon>Ixodes</taxon>
    </lineage>
</organism>
<accession>A0AC60QTI4</accession>